<name>X1CZS2_9ZZZZ</name>
<dbReference type="EMBL" id="BART01021540">
    <property type="protein sequence ID" value="GAH01500.1"/>
    <property type="molecule type" value="Genomic_DNA"/>
</dbReference>
<gene>
    <name evidence="1" type="ORF">S01H4_39705</name>
</gene>
<dbReference type="InterPro" id="IPR007607">
    <property type="entry name" value="BacA/B"/>
</dbReference>
<protein>
    <recommendedName>
        <fullName evidence="2">Polymer-forming cytoskeletal protein</fullName>
    </recommendedName>
</protein>
<organism evidence="1">
    <name type="scientific">marine sediment metagenome</name>
    <dbReference type="NCBI Taxonomy" id="412755"/>
    <lineage>
        <taxon>unclassified sequences</taxon>
        <taxon>metagenomes</taxon>
        <taxon>ecological metagenomes</taxon>
    </lineage>
</organism>
<evidence type="ECO:0000313" key="1">
    <source>
        <dbReference type="EMBL" id="GAH01500.1"/>
    </source>
</evidence>
<reference evidence="1" key="1">
    <citation type="journal article" date="2014" name="Front. Microbiol.">
        <title>High frequency of phylogenetically diverse reductive dehalogenase-homologous genes in deep subseafloor sedimentary metagenomes.</title>
        <authorList>
            <person name="Kawai M."/>
            <person name="Futagami T."/>
            <person name="Toyoda A."/>
            <person name="Takaki Y."/>
            <person name="Nishi S."/>
            <person name="Hori S."/>
            <person name="Arai W."/>
            <person name="Tsubouchi T."/>
            <person name="Morono Y."/>
            <person name="Uchiyama I."/>
            <person name="Ito T."/>
            <person name="Fujiyama A."/>
            <person name="Inagaki F."/>
            <person name="Takami H."/>
        </authorList>
    </citation>
    <scope>NUCLEOTIDE SEQUENCE</scope>
    <source>
        <strain evidence="1">Expedition CK06-06</strain>
    </source>
</reference>
<sequence>MVDGKVVVTELLSLRSMSKVYGEIKTGKLAIEPGATFTGKCDMGGKKEDITGPVAKLKGEQA</sequence>
<dbReference type="Pfam" id="PF04519">
    <property type="entry name" value="Bactofilin"/>
    <property type="match status" value="1"/>
</dbReference>
<proteinExistence type="predicted"/>
<comment type="caution">
    <text evidence="1">The sequence shown here is derived from an EMBL/GenBank/DDBJ whole genome shotgun (WGS) entry which is preliminary data.</text>
</comment>
<accession>X1CZS2</accession>
<evidence type="ECO:0008006" key="2">
    <source>
        <dbReference type="Google" id="ProtNLM"/>
    </source>
</evidence>
<dbReference type="AlphaFoldDB" id="X1CZS2"/>